<dbReference type="PANTHER" id="PTHR38699">
    <property type="entry name" value="CHROMOSOME 1, WHOLE GENOME SHOTGUN SEQUENCE"/>
    <property type="match status" value="1"/>
</dbReference>
<dbReference type="GO" id="GO:0000423">
    <property type="term" value="P:mitophagy"/>
    <property type="evidence" value="ECO:0007669"/>
    <property type="project" value="InterPro"/>
</dbReference>
<keyword evidence="3" id="KW-1185">Reference proteome</keyword>
<accession>A0A194VML4</accession>
<dbReference type="OrthoDB" id="2430343at2759"/>
<dbReference type="AlphaFoldDB" id="A0A194VML4"/>
<dbReference type="Proteomes" id="UP000078559">
    <property type="component" value="Chromosome 1"/>
</dbReference>
<dbReference type="EMBL" id="CM003098">
    <property type="protein sequence ID" value="KUI65242.1"/>
    <property type="molecule type" value="Genomic_DNA"/>
</dbReference>
<feature type="compositionally biased region" description="Basic and acidic residues" evidence="1">
    <location>
        <begin position="112"/>
        <end position="124"/>
    </location>
</feature>
<dbReference type="GO" id="GO:0140580">
    <property type="term" value="F:mitochondrion autophagosome adaptor activity"/>
    <property type="evidence" value="ECO:0007669"/>
    <property type="project" value="InterPro"/>
</dbReference>
<evidence type="ECO:0000313" key="2">
    <source>
        <dbReference type="EMBL" id="KUI65242.1"/>
    </source>
</evidence>
<organism evidence="2 3">
    <name type="scientific">Cytospora mali</name>
    <name type="common">Apple Valsa canker fungus</name>
    <name type="synonym">Valsa mali</name>
    <dbReference type="NCBI Taxonomy" id="578113"/>
    <lineage>
        <taxon>Eukaryota</taxon>
        <taxon>Fungi</taxon>
        <taxon>Dikarya</taxon>
        <taxon>Ascomycota</taxon>
        <taxon>Pezizomycotina</taxon>
        <taxon>Sordariomycetes</taxon>
        <taxon>Sordariomycetidae</taxon>
        <taxon>Diaporthales</taxon>
        <taxon>Cytosporaceae</taxon>
        <taxon>Cytospora</taxon>
    </lineage>
</organism>
<dbReference type="Pfam" id="PF08589">
    <property type="entry name" value="ATG43"/>
    <property type="match status" value="1"/>
</dbReference>
<reference evidence="2" key="1">
    <citation type="submission" date="2014-12" db="EMBL/GenBank/DDBJ databases">
        <title>Genome Sequence of Valsa Canker Pathogens Uncovers a Specific Adaption of Colonization on Woody Bark.</title>
        <authorList>
            <person name="Yin Z."/>
            <person name="Liu H."/>
            <person name="Gao X."/>
            <person name="Li Z."/>
            <person name="Song N."/>
            <person name="Ke X."/>
            <person name="Dai Q."/>
            <person name="Wu Y."/>
            <person name="Sun Y."/>
            <person name="Xu J.-R."/>
            <person name="Kang Z.K."/>
            <person name="Wang L."/>
            <person name="Huang L."/>
        </authorList>
    </citation>
    <scope>NUCLEOTIDE SEQUENCE [LARGE SCALE GENOMIC DNA]</scope>
    <source>
        <strain evidence="2">03-8</strain>
    </source>
</reference>
<evidence type="ECO:0008006" key="4">
    <source>
        <dbReference type="Google" id="ProtNLM"/>
    </source>
</evidence>
<dbReference type="PANTHER" id="PTHR38699:SF1">
    <property type="entry name" value="MITOPHAGY RECEPTOR ATG43"/>
    <property type="match status" value="1"/>
</dbReference>
<feature type="compositionally biased region" description="Acidic residues" evidence="1">
    <location>
        <begin position="125"/>
        <end position="138"/>
    </location>
</feature>
<gene>
    <name evidence="2" type="ORF">VM1G_00699</name>
</gene>
<dbReference type="InterPro" id="IPR013898">
    <property type="entry name" value="Atg43"/>
</dbReference>
<name>A0A194VML4_CYTMA</name>
<feature type="region of interest" description="Disordered" evidence="1">
    <location>
        <begin position="1"/>
        <end position="29"/>
    </location>
</feature>
<evidence type="ECO:0000313" key="3">
    <source>
        <dbReference type="Proteomes" id="UP000078559"/>
    </source>
</evidence>
<proteinExistence type="predicted"/>
<sequence length="246" mass="28104">MSTSLATANSRPADFHNRLTSHSNAFPQPSEWIPGWTASPRLASVQPVHRKPQDQLGTYCVLGDQNQATLFKNLPNMASSDIPVQIAETIQTAHINREPSAQHDINPSTAADTREPVRLERKGELDDEDDEDEDEDEIPVSHLRPARRFSHLPPIPDLRFEQSYLHSIENAKSWWMIAWITVKDQMVMPMLQGVVYNLAWCGWQHWNKTAQIGGNSVGARVRRWWYGVNNWPINLKPAKQRGGFRR</sequence>
<protein>
    <recommendedName>
        <fullName evidence="4">DUF1770 domain-containing protein</fullName>
    </recommendedName>
</protein>
<feature type="region of interest" description="Disordered" evidence="1">
    <location>
        <begin position="97"/>
        <end position="142"/>
    </location>
</feature>
<feature type="compositionally biased region" description="Polar residues" evidence="1">
    <location>
        <begin position="18"/>
        <end position="27"/>
    </location>
</feature>
<evidence type="ECO:0000256" key="1">
    <source>
        <dbReference type="SAM" id="MobiDB-lite"/>
    </source>
</evidence>
<feature type="compositionally biased region" description="Polar residues" evidence="1">
    <location>
        <begin position="1"/>
        <end position="10"/>
    </location>
</feature>